<sequence length="608" mass="67031">MSYYSPYVLDASRQSTRALDPRTTAGGQYHNHLNASATPVVHPYVHAPVVASRSRDASDASYHWNSSTSNAAYGGVLSQFTAPSFPAENAKYSIDTYPAGPASSASANMYGACNPPLPAGSPCNVPSTSASAIHVPGLGTYQPWSMPPMATFIRRPYNSPIHYLPNELLSHIFMLSLDSQLCDASLNTRAMPLVISHVCATWRGVAVDLPRLWHRLALTRCNSNDQHVNLQLAHLYVERSKGTGLAFHYAEMGGAANSKHWIDAVFFSKGPHLPSTGSRCFCALDLVIQYIDQISELQLVIGHSSSRRLSAVPPGHAKALRQLSFRFLEGGQNVQPASSLLRSPMLEVLYWGADLPGICDVPAPMHVPWQRLTVAHLEESPVAHHDFLDMVRTGQLLQDIQVTLSQQIQRSMLPQQPIHQAVLRELTINGDGPLDEVFCRLHFQSLESLSISSDSNPDAATGWPFVDSRVLLQFVARLGRGLDSFELMPGGTMSEQNLIPILSLPQMSTLFDLYAEITHIGDDFFVRLRPGHGTAAVPLLPHLKKLVVGACTTTDGIIARTLRSRHKYSYPLDHAQVHFVRQEEGRHPRDMQEFQRLRAHGRFVQASC</sequence>
<evidence type="ECO:0000313" key="2">
    <source>
        <dbReference type="Proteomes" id="UP000320762"/>
    </source>
</evidence>
<keyword evidence="2" id="KW-1185">Reference proteome</keyword>
<reference evidence="1 2" key="1">
    <citation type="journal article" date="2019" name="New Phytol.">
        <title>Comparative genomics reveals unique wood-decay strategies and fruiting body development in the Schizophyllaceae.</title>
        <authorList>
            <person name="Almasi E."/>
            <person name="Sahu N."/>
            <person name="Krizsan K."/>
            <person name="Balint B."/>
            <person name="Kovacs G.M."/>
            <person name="Kiss B."/>
            <person name="Cseklye J."/>
            <person name="Drula E."/>
            <person name="Henrissat B."/>
            <person name="Nagy I."/>
            <person name="Chovatia M."/>
            <person name="Adam C."/>
            <person name="LaButti K."/>
            <person name="Lipzen A."/>
            <person name="Riley R."/>
            <person name="Grigoriev I.V."/>
            <person name="Nagy L.G."/>
        </authorList>
    </citation>
    <scope>NUCLEOTIDE SEQUENCE [LARGE SCALE GENOMIC DNA]</scope>
    <source>
        <strain evidence="1 2">NL-1724</strain>
    </source>
</reference>
<organism evidence="1 2">
    <name type="scientific">Schizophyllum amplum</name>
    <dbReference type="NCBI Taxonomy" id="97359"/>
    <lineage>
        <taxon>Eukaryota</taxon>
        <taxon>Fungi</taxon>
        <taxon>Dikarya</taxon>
        <taxon>Basidiomycota</taxon>
        <taxon>Agaricomycotina</taxon>
        <taxon>Agaricomycetes</taxon>
        <taxon>Agaricomycetidae</taxon>
        <taxon>Agaricales</taxon>
        <taxon>Schizophyllaceae</taxon>
        <taxon>Schizophyllum</taxon>
    </lineage>
</organism>
<gene>
    <name evidence="1" type="ORF">BD626DRAFT_571067</name>
</gene>
<protein>
    <submittedName>
        <fullName evidence="1">Uncharacterized protein</fullName>
    </submittedName>
</protein>
<dbReference type="Gene3D" id="1.20.1280.50">
    <property type="match status" value="1"/>
</dbReference>
<dbReference type="EMBL" id="VDMD01000018">
    <property type="protein sequence ID" value="TRM61032.1"/>
    <property type="molecule type" value="Genomic_DNA"/>
</dbReference>
<proteinExistence type="predicted"/>
<evidence type="ECO:0000313" key="1">
    <source>
        <dbReference type="EMBL" id="TRM61032.1"/>
    </source>
</evidence>
<accession>A0A550C8B1</accession>
<name>A0A550C8B1_9AGAR</name>
<dbReference type="AlphaFoldDB" id="A0A550C8B1"/>
<comment type="caution">
    <text evidence="1">The sequence shown here is derived from an EMBL/GenBank/DDBJ whole genome shotgun (WGS) entry which is preliminary data.</text>
</comment>
<dbReference type="Proteomes" id="UP000320762">
    <property type="component" value="Unassembled WGS sequence"/>
</dbReference>
<dbReference type="OrthoDB" id="3181259at2759"/>